<accession>A0A371E786</accession>
<sequence length="196" mass="22312">MKNSLQVPHKHYQGSVEILESFLSHAPLAAASLLTPCWTWELQLMDDHLACKQEHCPTLGSSRRCSCLDMEDETSGKESTLILGRPFLMTARTKIDVHVGMLSMEFGDILVQFNIFEVMKHPTEDYSLFGIDLLDEIVEEYFQLNSSSEDIKKFARSTDEISCLRFVDEEADYEEVQDLPNSEGNHSNIANLDYGR</sequence>
<name>A0A371E786_MUCPR</name>
<gene>
    <name evidence="2" type="ORF">CR513_59823</name>
</gene>
<feature type="compositionally biased region" description="Polar residues" evidence="1">
    <location>
        <begin position="179"/>
        <end position="190"/>
    </location>
</feature>
<dbReference type="PANTHER" id="PTHR33067:SF15">
    <property type="entry name" value="RNA-DIRECTED DNA POLYMERASE"/>
    <property type="match status" value="1"/>
</dbReference>
<proteinExistence type="predicted"/>
<evidence type="ECO:0000313" key="3">
    <source>
        <dbReference type="Proteomes" id="UP000257109"/>
    </source>
</evidence>
<organism evidence="2 3">
    <name type="scientific">Mucuna pruriens</name>
    <name type="common">Velvet bean</name>
    <name type="synonym">Dolichos pruriens</name>
    <dbReference type="NCBI Taxonomy" id="157652"/>
    <lineage>
        <taxon>Eukaryota</taxon>
        <taxon>Viridiplantae</taxon>
        <taxon>Streptophyta</taxon>
        <taxon>Embryophyta</taxon>
        <taxon>Tracheophyta</taxon>
        <taxon>Spermatophyta</taxon>
        <taxon>Magnoliopsida</taxon>
        <taxon>eudicotyledons</taxon>
        <taxon>Gunneridae</taxon>
        <taxon>Pentapetalae</taxon>
        <taxon>rosids</taxon>
        <taxon>fabids</taxon>
        <taxon>Fabales</taxon>
        <taxon>Fabaceae</taxon>
        <taxon>Papilionoideae</taxon>
        <taxon>50 kb inversion clade</taxon>
        <taxon>NPAAA clade</taxon>
        <taxon>indigoferoid/millettioid clade</taxon>
        <taxon>Phaseoleae</taxon>
        <taxon>Mucuna</taxon>
    </lineage>
</organism>
<feature type="non-terminal residue" evidence="2">
    <location>
        <position position="1"/>
    </location>
</feature>
<protein>
    <submittedName>
        <fullName evidence="2">Uncharacterized protein</fullName>
    </submittedName>
</protein>
<evidence type="ECO:0000313" key="2">
    <source>
        <dbReference type="EMBL" id="RDX61901.1"/>
    </source>
</evidence>
<feature type="region of interest" description="Disordered" evidence="1">
    <location>
        <begin position="176"/>
        <end position="196"/>
    </location>
</feature>
<keyword evidence="3" id="KW-1185">Reference proteome</keyword>
<evidence type="ECO:0000256" key="1">
    <source>
        <dbReference type="SAM" id="MobiDB-lite"/>
    </source>
</evidence>
<dbReference type="Proteomes" id="UP000257109">
    <property type="component" value="Unassembled WGS sequence"/>
</dbReference>
<dbReference type="AlphaFoldDB" id="A0A371E786"/>
<comment type="caution">
    <text evidence="2">The sequence shown here is derived from an EMBL/GenBank/DDBJ whole genome shotgun (WGS) entry which is preliminary data.</text>
</comment>
<dbReference type="EMBL" id="QJKJ01015830">
    <property type="protein sequence ID" value="RDX61901.1"/>
    <property type="molecule type" value="Genomic_DNA"/>
</dbReference>
<dbReference type="PANTHER" id="PTHR33067">
    <property type="entry name" value="RNA-DIRECTED DNA POLYMERASE-RELATED"/>
    <property type="match status" value="1"/>
</dbReference>
<reference evidence="2" key="1">
    <citation type="submission" date="2018-05" db="EMBL/GenBank/DDBJ databases">
        <title>Draft genome of Mucuna pruriens seed.</title>
        <authorList>
            <person name="Nnadi N.E."/>
            <person name="Vos R."/>
            <person name="Hasami M.H."/>
            <person name="Devisetty U.K."/>
            <person name="Aguiy J.C."/>
        </authorList>
    </citation>
    <scope>NUCLEOTIDE SEQUENCE [LARGE SCALE GENOMIC DNA]</scope>
    <source>
        <strain evidence="2">JCA_2017</strain>
    </source>
</reference>
<dbReference type="OrthoDB" id="1744168at2759"/>